<evidence type="ECO:0000313" key="2">
    <source>
        <dbReference type="Proteomes" id="UP000095185"/>
    </source>
</evidence>
<name>A0A1D8D1J4_CHLLM</name>
<dbReference type="STRING" id="274537.BIU88_05185"/>
<accession>A0A1D8D1J4</accession>
<dbReference type="KEGG" id="clz:BIU88_05185"/>
<dbReference type="Proteomes" id="UP000095185">
    <property type="component" value="Chromosome"/>
</dbReference>
<gene>
    <name evidence="1" type="ORF">BIU88_05185</name>
</gene>
<protein>
    <submittedName>
        <fullName evidence="1">Lipase</fullName>
    </submittedName>
</protein>
<dbReference type="InterPro" id="IPR029058">
    <property type="entry name" value="AB_hydrolase_fold"/>
</dbReference>
<dbReference type="EMBL" id="CP017305">
    <property type="protein sequence ID" value="AOS85016.1"/>
    <property type="molecule type" value="Genomic_DNA"/>
</dbReference>
<dbReference type="RefSeq" id="WP_069811438.1">
    <property type="nucleotide sequence ID" value="NZ_CP017305.1"/>
</dbReference>
<sequence length="234" mass="25978">MPVVRQNPVVIVPGVLFWDSLYEVMRDALSAWIPAEKIAIAPVTLLDWIGLPPSPERSTNRVMAVLDRTVRGMASRFPGEPVTIVGHSGGGTVAMVYLLERPFQGDVYAVNGMVGRLVTLGTPFHTHEHFAKIKTDFIFSHLSPEFFRKYQVVSVVSDRYEGALDGGITEKLCYMFYRGVTDDGNLAGDGVVPARSCFLEGAENVTIPECEHLPAPHTKWYGTKDGVEQWIKWL</sequence>
<dbReference type="AlphaFoldDB" id="A0A1D8D1J4"/>
<evidence type="ECO:0000313" key="1">
    <source>
        <dbReference type="EMBL" id="AOS85016.1"/>
    </source>
</evidence>
<proteinExistence type="predicted"/>
<keyword evidence="2" id="KW-1185">Reference proteome</keyword>
<dbReference type="OrthoDB" id="594349at2"/>
<dbReference type="Gene3D" id="3.40.50.1820">
    <property type="entry name" value="alpha/beta hydrolase"/>
    <property type="match status" value="1"/>
</dbReference>
<dbReference type="SUPFAM" id="SSF53474">
    <property type="entry name" value="alpha/beta-Hydrolases"/>
    <property type="match status" value="1"/>
</dbReference>
<dbReference type="PANTHER" id="PTHR47909">
    <property type="entry name" value="ALPHA/BETA-HYDROLASES SUPERFAMILY PROTEIN"/>
    <property type="match status" value="1"/>
</dbReference>
<organism evidence="1 2">
    <name type="scientific">Chlorobaculum limnaeum</name>
    <dbReference type="NCBI Taxonomy" id="274537"/>
    <lineage>
        <taxon>Bacteria</taxon>
        <taxon>Pseudomonadati</taxon>
        <taxon>Chlorobiota</taxon>
        <taxon>Chlorobiia</taxon>
        <taxon>Chlorobiales</taxon>
        <taxon>Chlorobiaceae</taxon>
        <taxon>Chlorobaculum</taxon>
    </lineage>
</organism>
<dbReference type="PANTHER" id="PTHR47909:SF2">
    <property type="entry name" value="GPI INOSITOL-DEACYLASE"/>
    <property type="match status" value="1"/>
</dbReference>
<reference evidence="1" key="1">
    <citation type="submission" date="2016-09" db="EMBL/GenBank/DDBJ databases">
        <title>Genome sequence of Chlorobaculum limnaeum.</title>
        <authorList>
            <person name="Liu Z."/>
            <person name="Tank M."/>
            <person name="Bryant D.A."/>
        </authorList>
    </citation>
    <scope>NUCLEOTIDE SEQUENCE [LARGE SCALE GENOMIC DNA]</scope>
    <source>
        <strain evidence="1">DSM 1677</strain>
    </source>
</reference>